<dbReference type="Proteomes" id="UP000320421">
    <property type="component" value="Chromosome"/>
</dbReference>
<dbReference type="AlphaFoldDB" id="A0A517PXY2"/>
<dbReference type="GO" id="GO:0004623">
    <property type="term" value="F:phospholipase A2 activity"/>
    <property type="evidence" value="ECO:0007669"/>
    <property type="project" value="InterPro"/>
</dbReference>
<dbReference type="GO" id="GO:0006644">
    <property type="term" value="P:phospholipid metabolic process"/>
    <property type="evidence" value="ECO:0007669"/>
    <property type="project" value="InterPro"/>
</dbReference>
<dbReference type="RefSeq" id="WP_145192795.1">
    <property type="nucleotide sequence ID" value="NZ_CP036266.1"/>
</dbReference>
<dbReference type="SUPFAM" id="SSF48619">
    <property type="entry name" value="Phospholipase A2, PLA2"/>
    <property type="match status" value="1"/>
</dbReference>
<evidence type="ECO:0000313" key="3">
    <source>
        <dbReference type="Proteomes" id="UP000320421"/>
    </source>
</evidence>
<gene>
    <name evidence="2" type="ORF">HG66A1_60800</name>
</gene>
<feature type="region of interest" description="Disordered" evidence="1">
    <location>
        <begin position="1"/>
        <end position="20"/>
    </location>
</feature>
<evidence type="ECO:0000256" key="1">
    <source>
        <dbReference type="SAM" id="MobiDB-lite"/>
    </source>
</evidence>
<organism evidence="2 3">
    <name type="scientific">Gimesia chilikensis</name>
    <dbReference type="NCBI Taxonomy" id="2605989"/>
    <lineage>
        <taxon>Bacteria</taxon>
        <taxon>Pseudomonadati</taxon>
        <taxon>Planctomycetota</taxon>
        <taxon>Planctomycetia</taxon>
        <taxon>Planctomycetales</taxon>
        <taxon>Planctomycetaceae</taxon>
        <taxon>Gimesia</taxon>
    </lineage>
</organism>
<reference evidence="2 3" key="1">
    <citation type="submission" date="2019-02" db="EMBL/GenBank/DDBJ databases">
        <title>Deep-cultivation of Planctomycetes and their phenomic and genomic characterization uncovers novel biology.</title>
        <authorList>
            <person name="Wiegand S."/>
            <person name="Jogler M."/>
            <person name="Boedeker C."/>
            <person name="Pinto D."/>
            <person name="Vollmers J."/>
            <person name="Rivas-Marin E."/>
            <person name="Kohn T."/>
            <person name="Peeters S.H."/>
            <person name="Heuer A."/>
            <person name="Rast P."/>
            <person name="Oberbeckmann S."/>
            <person name="Bunk B."/>
            <person name="Jeske O."/>
            <person name="Meyerdierks A."/>
            <person name="Storesund J.E."/>
            <person name="Kallscheuer N."/>
            <person name="Luecker S."/>
            <person name="Lage O.M."/>
            <person name="Pohl T."/>
            <person name="Merkel B.J."/>
            <person name="Hornburger P."/>
            <person name="Mueller R.-W."/>
            <person name="Bruemmer F."/>
            <person name="Labrenz M."/>
            <person name="Spormann A.M."/>
            <person name="Op den Camp H."/>
            <person name="Overmann J."/>
            <person name="Amann R."/>
            <person name="Jetten M.S.M."/>
            <person name="Mascher T."/>
            <person name="Medema M.H."/>
            <person name="Devos D.P."/>
            <person name="Kaster A.-K."/>
            <person name="Ovreas L."/>
            <person name="Rohde M."/>
            <person name="Galperin M.Y."/>
            <person name="Jogler C."/>
        </authorList>
    </citation>
    <scope>NUCLEOTIDE SEQUENCE [LARGE SCALE GENOMIC DNA]</scope>
    <source>
        <strain evidence="2 3">HG66A1</strain>
    </source>
</reference>
<name>A0A517PXY2_9PLAN</name>
<protein>
    <submittedName>
        <fullName evidence="2">Prokaryotic phospholipase A2</fullName>
    </submittedName>
</protein>
<keyword evidence="3" id="KW-1185">Reference proteome</keyword>
<accession>A0A517PXY2</accession>
<dbReference type="OrthoDB" id="288533at2"/>
<dbReference type="InterPro" id="IPR036444">
    <property type="entry name" value="PLipase_A2_dom_sf"/>
</dbReference>
<dbReference type="EMBL" id="CP036266">
    <property type="protein sequence ID" value="QDT24248.1"/>
    <property type="molecule type" value="Genomic_DNA"/>
</dbReference>
<dbReference type="GO" id="GO:0050482">
    <property type="term" value="P:arachidonate secretion"/>
    <property type="evidence" value="ECO:0007669"/>
    <property type="project" value="InterPro"/>
</dbReference>
<proteinExistence type="predicted"/>
<evidence type="ECO:0000313" key="2">
    <source>
        <dbReference type="EMBL" id="QDT24248.1"/>
    </source>
</evidence>
<dbReference type="Gene3D" id="1.20.90.10">
    <property type="entry name" value="Phospholipase A2 domain"/>
    <property type="match status" value="1"/>
</dbReference>
<sequence precursor="true">MPEIHLSDLPESLTKQMEGPTPPADFVSNGCNYSPDQWGGVDLRPACHWHDYAYQLGSCKRDRARADAALYRNLRRCDLGKFMANIYYRRVRLFGVAAFHWAPGKVPLNPWHYFLLFFNRYLQW</sequence>